<evidence type="ECO:0000313" key="2">
    <source>
        <dbReference type="Proteomes" id="UP000054495"/>
    </source>
</evidence>
<keyword evidence="2" id="KW-1185">Reference proteome</keyword>
<dbReference type="Gene3D" id="3.40.50.11780">
    <property type="match status" value="1"/>
</dbReference>
<protein>
    <submittedName>
        <fullName evidence="1">Uncharacterized protein</fullName>
    </submittedName>
</protein>
<dbReference type="PANTHER" id="PTHR35861">
    <property type="match status" value="1"/>
</dbReference>
<organism evidence="1 2">
    <name type="scientific">Ancylostoma ceylanicum</name>
    <dbReference type="NCBI Taxonomy" id="53326"/>
    <lineage>
        <taxon>Eukaryota</taxon>
        <taxon>Metazoa</taxon>
        <taxon>Ecdysozoa</taxon>
        <taxon>Nematoda</taxon>
        <taxon>Chromadorea</taxon>
        <taxon>Rhabditida</taxon>
        <taxon>Rhabditina</taxon>
        <taxon>Rhabditomorpha</taxon>
        <taxon>Strongyloidea</taxon>
        <taxon>Ancylostomatidae</taxon>
        <taxon>Ancylostomatinae</taxon>
        <taxon>Ancylostoma</taxon>
    </lineage>
</organism>
<dbReference type="Proteomes" id="UP000054495">
    <property type="component" value="Unassembled WGS sequence"/>
</dbReference>
<feature type="non-terminal residue" evidence="1">
    <location>
        <position position="333"/>
    </location>
</feature>
<dbReference type="PANTHER" id="PTHR35861:SF1">
    <property type="entry name" value="PHAGE TAIL SHEATH PROTEIN"/>
    <property type="match status" value="1"/>
</dbReference>
<reference evidence="1 2" key="1">
    <citation type="submission" date="2013-05" db="EMBL/GenBank/DDBJ databases">
        <title>Draft genome of the parasitic nematode Anyclostoma ceylanicum.</title>
        <authorList>
            <person name="Mitreva M."/>
        </authorList>
    </citation>
    <scope>NUCLEOTIDE SEQUENCE [LARGE SCALE GENOMIC DNA]</scope>
</reference>
<dbReference type="EMBL" id="KE127592">
    <property type="protein sequence ID" value="EPB65620.1"/>
    <property type="molecule type" value="Genomic_DNA"/>
</dbReference>
<evidence type="ECO:0000313" key="1">
    <source>
        <dbReference type="EMBL" id="EPB65620.1"/>
    </source>
</evidence>
<proteinExistence type="predicted"/>
<dbReference type="AlphaFoldDB" id="A0A0D6L3S9"/>
<sequence length="333" mass="35686">MANYQTPGVYIREESKIPPSVAAVATAIPGFVGYTLKAELADGSSAAGKPVRITSLLEYEAIFGGPYEQAFTATLTDGSNATTISISPVPMQLFYANGGGTCYVVSAGSYTDTDAIAHGKLKDGLHELEKIDEITLINIPEIVKLAIADRKPLNEAMLDHCAKMENRFALLDVLQETGTPFDNAQDFRNKEVGIDNLKFGAAYYPELVTTLRHFYSDDSVAIQDNRTTGVYPGGSTLDTVKKGDGSAIFPDTTLYNQITAELDKYLVKLYPSSSMAGTYARVDATRGVWKAPANMYFANGGGPCWIVPVGVYALANATVDSGALTDGLETLEK</sequence>
<name>A0A0D6L3S9_9BILA</name>
<gene>
    <name evidence="1" type="ORF">ANCCEY_15313</name>
</gene>
<accession>A0A0D6L3S9</accession>
<dbReference type="InterPro" id="IPR052042">
    <property type="entry name" value="Tail_sheath_structural"/>
</dbReference>